<dbReference type="HAMAP" id="MF_01866">
    <property type="entry name" value="UPF0745"/>
    <property type="match status" value="1"/>
</dbReference>
<accession>A0A381USK5</accession>
<dbReference type="PANTHER" id="PTHR38109:SF1">
    <property type="entry name" value="PROTEIN YCGL"/>
    <property type="match status" value="1"/>
</dbReference>
<dbReference type="AlphaFoldDB" id="A0A381USK5"/>
<organism evidence="2">
    <name type="scientific">marine metagenome</name>
    <dbReference type="NCBI Taxonomy" id="408172"/>
    <lineage>
        <taxon>unclassified sequences</taxon>
        <taxon>metagenomes</taxon>
        <taxon>ecological metagenomes</taxon>
    </lineage>
</organism>
<dbReference type="PROSITE" id="PS51648">
    <property type="entry name" value="YCGL"/>
    <property type="match status" value="1"/>
</dbReference>
<protein>
    <recommendedName>
        <fullName evidence="1">YcgL domain-containing protein</fullName>
    </recommendedName>
</protein>
<dbReference type="SUPFAM" id="SSF160191">
    <property type="entry name" value="YcgL-like"/>
    <property type="match status" value="1"/>
</dbReference>
<dbReference type="Pfam" id="PF05166">
    <property type="entry name" value="YcgL"/>
    <property type="match status" value="1"/>
</dbReference>
<feature type="domain" description="YcgL" evidence="1">
    <location>
        <begin position="1"/>
        <end position="82"/>
    </location>
</feature>
<dbReference type="EMBL" id="UINC01007053">
    <property type="protein sequence ID" value="SVA31152.1"/>
    <property type="molecule type" value="Genomic_DNA"/>
</dbReference>
<sequence>MECVIYKGSRRADTYLFIERESDFSRVPATLLDALGTLEKVMSLELLHGRTLAGADPVTVRQQLLDAGFYLQLPPVESDITF</sequence>
<proteinExistence type="inferred from homology"/>
<evidence type="ECO:0000259" key="1">
    <source>
        <dbReference type="PROSITE" id="PS51648"/>
    </source>
</evidence>
<gene>
    <name evidence="2" type="ORF">METZ01_LOCUS84006</name>
</gene>
<name>A0A381USK5_9ZZZZ</name>
<dbReference type="InterPro" id="IPR027354">
    <property type="entry name" value="YcgL_dom"/>
</dbReference>
<dbReference type="Gene3D" id="3.10.510.20">
    <property type="entry name" value="YcgL domain"/>
    <property type="match status" value="1"/>
</dbReference>
<reference evidence="2" key="1">
    <citation type="submission" date="2018-05" db="EMBL/GenBank/DDBJ databases">
        <authorList>
            <person name="Lanie J.A."/>
            <person name="Ng W.-L."/>
            <person name="Kazmierczak K.M."/>
            <person name="Andrzejewski T.M."/>
            <person name="Davidsen T.M."/>
            <person name="Wayne K.J."/>
            <person name="Tettelin H."/>
            <person name="Glass J.I."/>
            <person name="Rusch D."/>
            <person name="Podicherti R."/>
            <person name="Tsui H.-C.T."/>
            <person name="Winkler M.E."/>
        </authorList>
    </citation>
    <scope>NUCLEOTIDE SEQUENCE</scope>
</reference>
<dbReference type="PANTHER" id="PTHR38109">
    <property type="entry name" value="PROTEIN YCGL"/>
    <property type="match status" value="1"/>
</dbReference>
<evidence type="ECO:0000313" key="2">
    <source>
        <dbReference type="EMBL" id="SVA31152.1"/>
    </source>
</evidence>
<dbReference type="InterPro" id="IPR038068">
    <property type="entry name" value="YcgL-like_sf"/>
</dbReference>